<dbReference type="SUPFAM" id="SSF53335">
    <property type="entry name" value="S-adenosyl-L-methionine-dependent methyltransferases"/>
    <property type="match status" value="1"/>
</dbReference>
<dbReference type="GO" id="GO:0032259">
    <property type="term" value="P:methylation"/>
    <property type="evidence" value="ECO:0007669"/>
    <property type="project" value="UniProtKB-KW"/>
</dbReference>
<dbReference type="Pfam" id="PF13649">
    <property type="entry name" value="Methyltransf_25"/>
    <property type="match status" value="1"/>
</dbReference>
<evidence type="ECO:0000313" key="3">
    <source>
        <dbReference type="Proteomes" id="UP000250028"/>
    </source>
</evidence>
<reference evidence="3" key="1">
    <citation type="submission" date="2016-10" db="EMBL/GenBank/DDBJ databases">
        <authorList>
            <person name="Varghese N."/>
            <person name="Submissions S."/>
        </authorList>
    </citation>
    <scope>NUCLEOTIDE SEQUENCE [LARGE SCALE GENOMIC DNA]</scope>
    <source>
        <strain evidence="3">DSM 22951</strain>
    </source>
</reference>
<proteinExistence type="predicted"/>
<accession>A0A2Y9C166</accession>
<keyword evidence="2" id="KW-0489">Methyltransferase</keyword>
<dbReference type="Gene3D" id="3.40.50.150">
    <property type="entry name" value="Vaccinia Virus protein VP39"/>
    <property type="match status" value="1"/>
</dbReference>
<dbReference type="EMBL" id="UESZ01000001">
    <property type="protein sequence ID" value="SSA33823.1"/>
    <property type="molecule type" value="Genomic_DNA"/>
</dbReference>
<dbReference type="CDD" id="cd02440">
    <property type="entry name" value="AdoMet_MTases"/>
    <property type="match status" value="1"/>
</dbReference>
<dbReference type="Proteomes" id="UP000250028">
    <property type="component" value="Unassembled WGS sequence"/>
</dbReference>
<dbReference type="InterPro" id="IPR029063">
    <property type="entry name" value="SAM-dependent_MTases_sf"/>
</dbReference>
<organism evidence="2 3">
    <name type="scientific">Branchiibius hedensis</name>
    <dbReference type="NCBI Taxonomy" id="672460"/>
    <lineage>
        <taxon>Bacteria</taxon>
        <taxon>Bacillati</taxon>
        <taxon>Actinomycetota</taxon>
        <taxon>Actinomycetes</taxon>
        <taxon>Micrococcales</taxon>
        <taxon>Dermacoccaceae</taxon>
        <taxon>Branchiibius</taxon>
    </lineage>
</organism>
<name>A0A2Y9C166_9MICO</name>
<dbReference type="PANTHER" id="PTHR43464">
    <property type="entry name" value="METHYLTRANSFERASE"/>
    <property type="match status" value="1"/>
</dbReference>
<gene>
    <name evidence="2" type="ORF">SAMN04489750_1120</name>
</gene>
<evidence type="ECO:0000259" key="1">
    <source>
        <dbReference type="Pfam" id="PF13649"/>
    </source>
</evidence>
<keyword evidence="2" id="KW-0808">Transferase</keyword>
<dbReference type="RefSeq" id="WP_211310186.1">
    <property type="nucleotide sequence ID" value="NZ_QGDN01000001.1"/>
</dbReference>
<sequence>MSAFTGSEQIWSSRLGSLRNVVRQHVIAEQLAGHVHGVATVLDIGCGQGTQAIRLAQRGLTVTGIDPATDLLDQLHEAAATAGVRVRSLMGDLHSLADTLRGESFDLVCAHGLLMYLPDPAAALNDLVARAQSGGLLSFTVRNGDALAYRPGIRGDYSGALASFDNLAYRNELGADARAHTLEQVVGWCADLGLSIESWYGVRVLTDGLPASVSPEDVDLESCLAAEVEAGRRDPYRRFGSMLHFIARATG</sequence>
<evidence type="ECO:0000313" key="2">
    <source>
        <dbReference type="EMBL" id="SSA33823.1"/>
    </source>
</evidence>
<dbReference type="AlphaFoldDB" id="A0A2Y9C166"/>
<dbReference type="GO" id="GO:0008168">
    <property type="term" value="F:methyltransferase activity"/>
    <property type="evidence" value="ECO:0007669"/>
    <property type="project" value="UniProtKB-KW"/>
</dbReference>
<dbReference type="InterPro" id="IPR041698">
    <property type="entry name" value="Methyltransf_25"/>
</dbReference>
<protein>
    <submittedName>
        <fullName evidence="2">Methyltransferase domain-containing protein</fullName>
    </submittedName>
</protein>
<keyword evidence="3" id="KW-1185">Reference proteome</keyword>
<feature type="domain" description="Methyltransferase" evidence="1">
    <location>
        <begin position="41"/>
        <end position="135"/>
    </location>
</feature>